<dbReference type="Proteomes" id="UP000027730">
    <property type="component" value="Unassembled WGS sequence"/>
</dbReference>
<feature type="non-terminal residue" evidence="2">
    <location>
        <position position="74"/>
    </location>
</feature>
<accession>A0A074WU70</accession>
<dbReference type="SMART" id="SM00256">
    <property type="entry name" value="FBOX"/>
    <property type="match status" value="1"/>
</dbReference>
<evidence type="ECO:0000313" key="3">
    <source>
        <dbReference type="Proteomes" id="UP000027730"/>
    </source>
</evidence>
<dbReference type="PROSITE" id="PS50181">
    <property type="entry name" value="FBOX"/>
    <property type="match status" value="1"/>
</dbReference>
<name>A0A074WU70_9PEZI</name>
<dbReference type="CDD" id="cd09917">
    <property type="entry name" value="F-box_SF"/>
    <property type="match status" value="1"/>
</dbReference>
<dbReference type="EMBL" id="KL584706">
    <property type="protein sequence ID" value="KEQ75094.1"/>
    <property type="molecule type" value="Genomic_DNA"/>
</dbReference>
<dbReference type="Gene3D" id="1.20.1280.50">
    <property type="match status" value="1"/>
</dbReference>
<dbReference type="InterPro" id="IPR001810">
    <property type="entry name" value="F-box_dom"/>
</dbReference>
<keyword evidence="3" id="KW-1185">Reference proteome</keyword>
<organism evidence="2 3">
    <name type="scientific">Aureobasidium namibiae CBS 147.97</name>
    <dbReference type="NCBI Taxonomy" id="1043004"/>
    <lineage>
        <taxon>Eukaryota</taxon>
        <taxon>Fungi</taxon>
        <taxon>Dikarya</taxon>
        <taxon>Ascomycota</taxon>
        <taxon>Pezizomycotina</taxon>
        <taxon>Dothideomycetes</taxon>
        <taxon>Dothideomycetidae</taxon>
        <taxon>Dothideales</taxon>
        <taxon>Saccotheciaceae</taxon>
        <taxon>Aureobasidium</taxon>
    </lineage>
</organism>
<dbReference type="InterPro" id="IPR036047">
    <property type="entry name" value="F-box-like_dom_sf"/>
</dbReference>
<protein>
    <recommendedName>
        <fullName evidence="1">F-box domain-containing protein</fullName>
    </recommendedName>
</protein>
<dbReference type="STRING" id="1043004.A0A074WU70"/>
<dbReference type="GeneID" id="25408126"/>
<dbReference type="Pfam" id="PF12937">
    <property type="entry name" value="F-box-like"/>
    <property type="match status" value="1"/>
</dbReference>
<dbReference type="SUPFAM" id="SSF81383">
    <property type="entry name" value="F-box domain"/>
    <property type="match status" value="1"/>
</dbReference>
<evidence type="ECO:0000313" key="2">
    <source>
        <dbReference type="EMBL" id="KEQ75094.1"/>
    </source>
</evidence>
<feature type="domain" description="F-box" evidence="1">
    <location>
        <begin position="1"/>
        <end position="47"/>
    </location>
</feature>
<dbReference type="RefSeq" id="XP_013428859.1">
    <property type="nucleotide sequence ID" value="XM_013573405.1"/>
</dbReference>
<proteinExistence type="predicted"/>
<feature type="non-terminal residue" evidence="2">
    <location>
        <position position="1"/>
    </location>
</feature>
<dbReference type="HOGENOM" id="CLU_180467_0_0_1"/>
<sequence length="74" mass="8346">LSSLPVEMLDKIFQSVDNPDLVNLRLVSKHICAIANRPFAVRNFTSRHHVLTQDSLEALLAISTHNVFGTYIKE</sequence>
<evidence type="ECO:0000259" key="1">
    <source>
        <dbReference type="PROSITE" id="PS50181"/>
    </source>
</evidence>
<dbReference type="AlphaFoldDB" id="A0A074WU70"/>
<gene>
    <name evidence="2" type="ORF">M436DRAFT_24688</name>
</gene>
<dbReference type="OrthoDB" id="5279008at2759"/>
<reference evidence="2 3" key="1">
    <citation type="journal article" date="2014" name="BMC Genomics">
        <title>Genome sequencing of four Aureobasidium pullulans varieties: biotechnological potential, stress tolerance, and description of new species.</title>
        <authorList>
            <person name="Gostin Ar C."/>
            <person name="Ohm R.A."/>
            <person name="Kogej T."/>
            <person name="Sonjak S."/>
            <person name="Turk M."/>
            <person name="Zajc J."/>
            <person name="Zalar P."/>
            <person name="Grube M."/>
            <person name="Sun H."/>
            <person name="Han J."/>
            <person name="Sharma A."/>
            <person name="Chiniquy J."/>
            <person name="Ngan C.Y."/>
            <person name="Lipzen A."/>
            <person name="Barry K."/>
            <person name="Grigoriev I.V."/>
            <person name="Gunde-Cimerman N."/>
        </authorList>
    </citation>
    <scope>NUCLEOTIDE SEQUENCE [LARGE SCALE GENOMIC DNA]</scope>
    <source>
        <strain evidence="2 3">CBS 147.97</strain>
    </source>
</reference>